<evidence type="ECO:0000259" key="11">
    <source>
        <dbReference type="PROSITE" id="PS50835"/>
    </source>
</evidence>
<comment type="caution">
    <text evidence="13">The sequence shown here is derived from an EMBL/GenBank/DDBJ whole genome shotgun (WGS) entry which is preliminary data.</text>
</comment>
<evidence type="ECO:0000256" key="5">
    <source>
        <dbReference type="ARBA" id="ARBA00022777"/>
    </source>
</evidence>
<feature type="compositionally biased region" description="Basic and acidic residues" evidence="10">
    <location>
        <begin position="168"/>
        <end position="177"/>
    </location>
</feature>
<dbReference type="SUPFAM" id="SSF48726">
    <property type="entry name" value="Immunoglobulin"/>
    <property type="match status" value="1"/>
</dbReference>
<evidence type="ECO:0000256" key="3">
    <source>
        <dbReference type="ARBA" id="ARBA00022527"/>
    </source>
</evidence>
<keyword evidence="4" id="KW-0808">Transferase</keyword>
<feature type="region of interest" description="Disordered" evidence="10">
    <location>
        <begin position="1"/>
        <end position="61"/>
    </location>
</feature>
<evidence type="ECO:0000256" key="6">
    <source>
        <dbReference type="ARBA" id="ARBA00023157"/>
    </source>
</evidence>
<dbReference type="InterPro" id="IPR011009">
    <property type="entry name" value="Kinase-like_dom_sf"/>
</dbReference>
<feature type="compositionally biased region" description="Low complexity" evidence="10">
    <location>
        <begin position="764"/>
        <end position="784"/>
    </location>
</feature>
<feature type="region of interest" description="Disordered" evidence="10">
    <location>
        <begin position="81"/>
        <end position="201"/>
    </location>
</feature>
<dbReference type="Gene3D" id="3.20.200.10">
    <property type="entry name" value="MHCK/EF2 kinase"/>
    <property type="match status" value="1"/>
</dbReference>
<feature type="region of interest" description="Disordered" evidence="10">
    <location>
        <begin position="750"/>
        <end position="826"/>
    </location>
</feature>
<keyword evidence="14" id="KW-1185">Reference proteome</keyword>
<dbReference type="Gene3D" id="2.60.40.10">
    <property type="entry name" value="Immunoglobulins"/>
    <property type="match status" value="1"/>
</dbReference>
<organism evidence="13 14">
    <name type="scientific">Staurois parvus</name>
    <dbReference type="NCBI Taxonomy" id="386267"/>
    <lineage>
        <taxon>Eukaryota</taxon>
        <taxon>Metazoa</taxon>
        <taxon>Chordata</taxon>
        <taxon>Craniata</taxon>
        <taxon>Vertebrata</taxon>
        <taxon>Euteleostomi</taxon>
        <taxon>Amphibia</taxon>
        <taxon>Batrachia</taxon>
        <taxon>Anura</taxon>
        <taxon>Neobatrachia</taxon>
        <taxon>Ranoidea</taxon>
        <taxon>Ranidae</taxon>
        <taxon>Staurois</taxon>
    </lineage>
</organism>
<dbReference type="PROSITE" id="PS50835">
    <property type="entry name" value="IG_LIKE"/>
    <property type="match status" value="1"/>
</dbReference>
<protein>
    <recommendedName>
        <fullName evidence="2">non-specific serine/threonine protein kinase</fullName>
        <ecNumber evidence="2">2.7.11.1</ecNumber>
    </recommendedName>
</protein>
<evidence type="ECO:0000256" key="1">
    <source>
        <dbReference type="ARBA" id="ARBA00008651"/>
    </source>
</evidence>
<dbReference type="Pfam" id="PF02816">
    <property type="entry name" value="Alpha_kinase"/>
    <property type="match status" value="1"/>
</dbReference>
<comment type="catalytic activity">
    <reaction evidence="9">
        <text>L-seryl-[protein] + ATP = O-phospho-L-seryl-[protein] + ADP + H(+)</text>
        <dbReference type="Rhea" id="RHEA:17989"/>
        <dbReference type="Rhea" id="RHEA-COMP:9863"/>
        <dbReference type="Rhea" id="RHEA-COMP:11604"/>
        <dbReference type="ChEBI" id="CHEBI:15378"/>
        <dbReference type="ChEBI" id="CHEBI:29999"/>
        <dbReference type="ChEBI" id="CHEBI:30616"/>
        <dbReference type="ChEBI" id="CHEBI:83421"/>
        <dbReference type="ChEBI" id="CHEBI:456216"/>
        <dbReference type="EC" id="2.7.11.1"/>
    </reaction>
</comment>
<reference evidence="13" key="1">
    <citation type="submission" date="2023-05" db="EMBL/GenBank/DDBJ databases">
        <authorList>
            <person name="Stuckert A."/>
        </authorList>
    </citation>
    <scope>NUCLEOTIDE SEQUENCE</scope>
</reference>
<evidence type="ECO:0000256" key="2">
    <source>
        <dbReference type="ARBA" id="ARBA00012513"/>
    </source>
</evidence>
<keyword evidence="6" id="KW-1015">Disulfide bond</keyword>
<feature type="compositionally biased region" description="Polar residues" evidence="10">
    <location>
        <begin position="266"/>
        <end position="279"/>
    </location>
</feature>
<evidence type="ECO:0000313" key="13">
    <source>
        <dbReference type="EMBL" id="CAI9534362.1"/>
    </source>
</evidence>
<name>A0ABN9AEC5_9NEOB</name>
<dbReference type="SUPFAM" id="SSF56112">
    <property type="entry name" value="Protein kinase-like (PK-like)"/>
    <property type="match status" value="1"/>
</dbReference>
<dbReference type="PANTHER" id="PTHR47091:SF1">
    <property type="entry name" value="ALPHA-PROTEIN KINASE 3"/>
    <property type="match status" value="1"/>
</dbReference>
<gene>
    <name evidence="13" type="ORF">SPARVUS_LOCUS624872</name>
</gene>
<feature type="domain" description="Ig-like" evidence="11">
    <location>
        <begin position="400"/>
        <end position="488"/>
    </location>
</feature>
<feature type="compositionally biased region" description="Polar residues" evidence="10">
    <location>
        <begin position="785"/>
        <end position="794"/>
    </location>
</feature>
<keyword evidence="3" id="KW-0723">Serine/threonine-protein kinase</keyword>
<dbReference type="SMART" id="SM00811">
    <property type="entry name" value="Alpha_kinase"/>
    <property type="match status" value="1"/>
</dbReference>
<keyword evidence="7" id="KW-0393">Immunoglobulin domain</keyword>
<evidence type="ECO:0000313" key="14">
    <source>
        <dbReference type="Proteomes" id="UP001162483"/>
    </source>
</evidence>
<comment type="catalytic activity">
    <reaction evidence="8">
        <text>L-threonyl-[protein] + ATP = O-phospho-L-threonyl-[protein] + ADP + H(+)</text>
        <dbReference type="Rhea" id="RHEA:46608"/>
        <dbReference type="Rhea" id="RHEA-COMP:11060"/>
        <dbReference type="Rhea" id="RHEA-COMP:11605"/>
        <dbReference type="ChEBI" id="CHEBI:15378"/>
        <dbReference type="ChEBI" id="CHEBI:30013"/>
        <dbReference type="ChEBI" id="CHEBI:30616"/>
        <dbReference type="ChEBI" id="CHEBI:61977"/>
        <dbReference type="ChEBI" id="CHEBI:456216"/>
        <dbReference type="EC" id="2.7.11.1"/>
    </reaction>
</comment>
<dbReference type="CDD" id="cd16973">
    <property type="entry name" value="Alpha_kinase_ALPK3"/>
    <property type="match status" value="1"/>
</dbReference>
<keyword evidence="5" id="KW-0418">Kinase</keyword>
<evidence type="ECO:0000256" key="10">
    <source>
        <dbReference type="SAM" id="MobiDB-lite"/>
    </source>
</evidence>
<sequence length="826" mass="91324">MPGLPQNIGQDKESEQLVTNSSTIKEKVRETDLPSTEQLSLHSEQENIQENVSQHQDKQDHSLVTTLKNSLLMLFHMKTADTEDHKVKTKSQRNLTEAHQESSGDMYASERSPPSSRKVYESGKDSDSPQSPESMHSTSTSGKRSPSSEEDMVHSADSLTTSPTIPRRITDFSRKGEIAQVESAPLSPVTPKRSSKGISEETFLTKEDLRFSPSTSRKIAAKIASGSNSISALSVPSIVVGSLPENTPGNMLYEPQRDSNRKWRSSENLSAIPSATPQELASGARRKIYLPKSKQLEGEDDGNMGSITPPPKKGSPNVSPGLSRKSGSLLASQSPPVERRSPGTTRRTTKLEVPKICEETVDQKKASDSGSQESKESGVPLKEEPQITEIKKVNDPYKAPQVIRKIRAEQFSDASGNLKLWCQFFNILSDSDITWYKDEVQVAKLKRCAGDEGQVALAIVQASVKDCGVYQCTIENEYGTDSTDCLLSAEILDGFISREEVEVGEEIEMTPMVFAKGLADSGYWGDKFFGRIVMEEPHAGKGFLRKACKVKAIYGLEPIFDSGKTCIIKIRNLITFGTKNENTLVEKNYDITIQECKIQNTTREYCKIFAAECRGFPNFGQLLEILPLNLIYRPANNVPYATIEEDLEGTFEKYCVKDITGKLHFKNSSEIEQKCCTFQHWVFQWTNGNFLVSILEGVGWKLTNIAIATKTKGYQGLKESCYPEIIEEFPSIHQCNSYCEMLSLKSLKTMKSLQPPPKPKGSRSPQISRKSGSGSSQSSPQIQKKTLTTPQSNKKGGVSPKSTRKAMETGESQSGTKNKGADVKLQ</sequence>
<evidence type="ECO:0000256" key="7">
    <source>
        <dbReference type="ARBA" id="ARBA00023319"/>
    </source>
</evidence>
<dbReference type="Pfam" id="PF07679">
    <property type="entry name" value="I-set"/>
    <property type="match status" value="1"/>
</dbReference>
<dbReference type="InterPro" id="IPR007110">
    <property type="entry name" value="Ig-like_dom"/>
</dbReference>
<evidence type="ECO:0000256" key="4">
    <source>
        <dbReference type="ARBA" id="ARBA00022679"/>
    </source>
</evidence>
<evidence type="ECO:0000256" key="9">
    <source>
        <dbReference type="ARBA" id="ARBA00048679"/>
    </source>
</evidence>
<accession>A0ABN9AEC5</accession>
<evidence type="ECO:0000259" key="12">
    <source>
        <dbReference type="PROSITE" id="PS51158"/>
    </source>
</evidence>
<dbReference type="InterPro" id="IPR013098">
    <property type="entry name" value="Ig_I-set"/>
</dbReference>
<dbReference type="PANTHER" id="PTHR47091">
    <property type="entry name" value="ALPHA-PROTEIN KINASE 2-RELATED"/>
    <property type="match status" value="1"/>
</dbReference>
<evidence type="ECO:0000256" key="8">
    <source>
        <dbReference type="ARBA" id="ARBA00047899"/>
    </source>
</evidence>
<comment type="similarity">
    <text evidence="1">Belongs to the protein kinase superfamily. Alpha-type protein kinase family. ALPK subfamily.</text>
</comment>
<feature type="compositionally biased region" description="Basic and acidic residues" evidence="10">
    <location>
        <begin position="118"/>
        <end position="127"/>
    </location>
</feature>
<dbReference type="PROSITE" id="PS51158">
    <property type="entry name" value="ALPHA_KINASE"/>
    <property type="match status" value="1"/>
</dbReference>
<feature type="compositionally biased region" description="Polar residues" evidence="10">
    <location>
        <begin position="316"/>
        <end position="335"/>
    </location>
</feature>
<dbReference type="InterPro" id="IPR013783">
    <property type="entry name" value="Ig-like_fold"/>
</dbReference>
<proteinExistence type="inferred from homology"/>
<feature type="compositionally biased region" description="Basic and acidic residues" evidence="10">
    <location>
        <begin position="255"/>
        <end position="265"/>
    </location>
</feature>
<feature type="compositionally biased region" description="Basic and acidic residues" evidence="10">
    <location>
        <begin position="349"/>
        <end position="388"/>
    </location>
</feature>
<feature type="region of interest" description="Disordered" evidence="10">
    <location>
        <begin position="243"/>
        <end position="388"/>
    </location>
</feature>
<dbReference type="InterPro" id="IPR004166">
    <property type="entry name" value="a-kinase_dom"/>
</dbReference>
<feature type="compositionally biased region" description="Polar residues" evidence="10">
    <location>
        <begin position="33"/>
        <end position="54"/>
    </location>
</feature>
<dbReference type="EC" id="2.7.11.1" evidence="2"/>
<dbReference type="Proteomes" id="UP001162483">
    <property type="component" value="Unassembled WGS sequence"/>
</dbReference>
<feature type="domain" description="Alpha-type protein kinase" evidence="12">
    <location>
        <begin position="516"/>
        <end position="747"/>
    </location>
</feature>
<dbReference type="InterPro" id="IPR036179">
    <property type="entry name" value="Ig-like_dom_sf"/>
</dbReference>
<dbReference type="EMBL" id="CATNWA010000192">
    <property type="protein sequence ID" value="CAI9534362.1"/>
    <property type="molecule type" value="Genomic_DNA"/>
</dbReference>